<dbReference type="AlphaFoldDB" id="A0AAN8J731"/>
<keyword evidence="3" id="KW-1185">Reference proteome</keyword>
<evidence type="ECO:0000313" key="2">
    <source>
        <dbReference type="EMBL" id="KAK6169819.1"/>
    </source>
</evidence>
<dbReference type="PROSITE" id="PS50994">
    <property type="entry name" value="INTEGRASE"/>
    <property type="match status" value="1"/>
</dbReference>
<accession>A0AAN8J731</accession>
<dbReference type="InterPro" id="IPR036397">
    <property type="entry name" value="RNaseH_sf"/>
</dbReference>
<protein>
    <recommendedName>
        <fullName evidence="1">Integrase catalytic domain-containing protein</fullName>
    </recommendedName>
</protein>
<name>A0AAN8J731_PATCE</name>
<feature type="domain" description="Integrase catalytic" evidence="1">
    <location>
        <begin position="224"/>
        <end position="405"/>
    </location>
</feature>
<dbReference type="SUPFAM" id="SSF53098">
    <property type="entry name" value="Ribonuclease H-like"/>
    <property type="match status" value="1"/>
</dbReference>
<evidence type="ECO:0000313" key="3">
    <source>
        <dbReference type="Proteomes" id="UP001347796"/>
    </source>
</evidence>
<sequence>MEHQECINFLSGRLQRIIYILESNSYNSLADIMNNLEILMGTFADVINSPSNSNDLDEEMPHAILQCLHFLCGAVDQLDRLNTDQVVTQTRHPIVGTSTGQRGRPKFCIPVETLEYLLDNDFSVPQIAHLLSLSKRTIFRRMSEYDLSVRNLYSDITDEEIDTQVIKVLHQYPNIGYRSICSHLRASGLRVPVSKVRDSSRRVDLDGVVFRKLTSSPIQRRIYSVPGPNYLWHVDGYHKLISWRFVIHGGIDGYSRLPVYLKVNNNNRSQTVLDCFKHAVHEYGVPKRVRSDKGGENIGIAEYMLRAQGCGRGSHITGRSVHNQRIERFWRDLWCGCVNVFYNLFCYMETSNILVPTDELHLQVLHYVFLPRIQRSLDQFCEAFKRRPLRTEHNKSPLQLFIAGQIIHSTIDLQENELQDYGRSQEGVSMSGHTFDPVEVPSTEFPTEQLMMVNLLAESESHGIDIFIRCRDILIANNV</sequence>
<dbReference type="Pfam" id="PF24764">
    <property type="entry name" value="rva_4"/>
    <property type="match status" value="1"/>
</dbReference>
<dbReference type="EMBL" id="JAZGQO010000015">
    <property type="protein sequence ID" value="KAK6169819.1"/>
    <property type="molecule type" value="Genomic_DNA"/>
</dbReference>
<evidence type="ECO:0000259" key="1">
    <source>
        <dbReference type="PROSITE" id="PS50994"/>
    </source>
</evidence>
<dbReference type="Gene3D" id="3.30.420.10">
    <property type="entry name" value="Ribonuclease H-like superfamily/Ribonuclease H"/>
    <property type="match status" value="1"/>
</dbReference>
<dbReference type="PANTHER" id="PTHR46791:SF5">
    <property type="entry name" value="CLR5 DOMAIN-CONTAINING PROTEIN-RELATED"/>
    <property type="match status" value="1"/>
</dbReference>
<comment type="caution">
    <text evidence="2">The sequence shown here is derived from an EMBL/GenBank/DDBJ whole genome shotgun (WGS) entry which is preliminary data.</text>
</comment>
<dbReference type="GO" id="GO:0003676">
    <property type="term" value="F:nucleic acid binding"/>
    <property type="evidence" value="ECO:0007669"/>
    <property type="project" value="InterPro"/>
</dbReference>
<dbReference type="InterPro" id="IPR058913">
    <property type="entry name" value="Integrase_dom_put"/>
</dbReference>
<dbReference type="Proteomes" id="UP001347796">
    <property type="component" value="Unassembled WGS sequence"/>
</dbReference>
<reference evidence="2 3" key="1">
    <citation type="submission" date="2024-01" db="EMBL/GenBank/DDBJ databases">
        <title>The genome of the rayed Mediterranean limpet Patella caerulea (Linnaeus, 1758).</title>
        <authorList>
            <person name="Anh-Thu Weber A."/>
            <person name="Halstead-Nussloch G."/>
        </authorList>
    </citation>
    <scope>NUCLEOTIDE SEQUENCE [LARGE SCALE GENOMIC DNA]</scope>
    <source>
        <strain evidence="2">AATW-2023a</strain>
        <tissue evidence="2">Whole specimen</tissue>
    </source>
</reference>
<organism evidence="2 3">
    <name type="scientific">Patella caerulea</name>
    <name type="common">Rayed Mediterranean limpet</name>
    <dbReference type="NCBI Taxonomy" id="87958"/>
    <lineage>
        <taxon>Eukaryota</taxon>
        <taxon>Metazoa</taxon>
        <taxon>Spiralia</taxon>
        <taxon>Lophotrochozoa</taxon>
        <taxon>Mollusca</taxon>
        <taxon>Gastropoda</taxon>
        <taxon>Patellogastropoda</taxon>
        <taxon>Patelloidea</taxon>
        <taxon>Patellidae</taxon>
        <taxon>Patella</taxon>
    </lineage>
</organism>
<dbReference type="GO" id="GO:0015074">
    <property type="term" value="P:DNA integration"/>
    <property type="evidence" value="ECO:0007669"/>
    <property type="project" value="InterPro"/>
</dbReference>
<dbReference type="InterPro" id="IPR012337">
    <property type="entry name" value="RNaseH-like_sf"/>
</dbReference>
<dbReference type="PANTHER" id="PTHR46791">
    <property type="entry name" value="EXPRESSED PROTEIN"/>
    <property type="match status" value="1"/>
</dbReference>
<proteinExistence type="predicted"/>
<gene>
    <name evidence="2" type="ORF">SNE40_020800</name>
</gene>
<dbReference type="InterPro" id="IPR001584">
    <property type="entry name" value="Integrase_cat-core"/>
</dbReference>